<name>W5SWJ8_9SPIR</name>
<dbReference type="Gene3D" id="3.40.50.300">
    <property type="entry name" value="P-loop containing nucleotide triphosphate hydrolases"/>
    <property type="match status" value="1"/>
</dbReference>
<reference evidence="2" key="1">
    <citation type="submission" date="2013-04" db="EMBL/GenBank/DDBJ databases">
        <title>Comparative Genomics of Relapsing Fever Spirochetes.</title>
        <authorList>
            <person name="Schwan T.G."/>
            <person name="Raffel S.J."/>
            <person name="Porcella S.F."/>
            <person name="Martens C.A."/>
            <person name="Bruno D.P."/>
            <person name="Ricklefs S.M."/>
            <person name="Barbian K.B."/>
        </authorList>
    </citation>
    <scope>NUCLEOTIDE SEQUENCE</scope>
    <source>
        <strain evidence="2">Co53</strain>
        <plasmid evidence="2">unnamed</plasmid>
    </source>
</reference>
<dbReference type="EMBL" id="CP005746">
    <property type="protein sequence ID" value="AHH11068.1"/>
    <property type="molecule type" value="Genomic_DNA"/>
</dbReference>
<accession>W5SWJ8</accession>
<dbReference type="PANTHER" id="PTHR13696">
    <property type="entry name" value="P-LOOP CONTAINING NUCLEOSIDE TRIPHOSPHATE HYDROLASE"/>
    <property type="match status" value="1"/>
</dbReference>
<keyword evidence="2" id="KW-0614">Plasmid</keyword>
<dbReference type="InterPro" id="IPR025669">
    <property type="entry name" value="AAA_dom"/>
</dbReference>
<dbReference type="OrthoDB" id="350224at2"/>
<keyword evidence="3" id="KW-1185">Reference proteome</keyword>
<feature type="domain" description="AAA" evidence="1">
    <location>
        <begin position="6"/>
        <end position="174"/>
    </location>
</feature>
<evidence type="ECO:0000313" key="2">
    <source>
        <dbReference type="EMBL" id="AHH11068.1"/>
    </source>
</evidence>
<dbReference type="SUPFAM" id="SSF52540">
    <property type="entry name" value="P-loop containing nucleoside triphosphate hydrolases"/>
    <property type="match status" value="1"/>
</dbReference>
<dbReference type="PANTHER" id="PTHR13696:SF99">
    <property type="entry name" value="COBYRINIC ACID AC-DIAMIDE SYNTHASE"/>
    <property type="match status" value="1"/>
</dbReference>
<proteinExistence type="predicted"/>
<evidence type="ECO:0000313" key="3">
    <source>
        <dbReference type="Proteomes" id="UP000019330"/>
    </source>
</evidence>
<protein>
    <submittedName>
        <fullName evidence="2">ATPase, para family protein</fullName>
    </submittedName>
</protein>
<dbReference type="Proteomes" id="UP000019330">
    <property type="component" value="Plasmid unnamed"/>
</dbReference>
<dbReference type="InterPro" id="IPR027417">
    <property type="entry name" value="P-loop_NTPase"/>
</dbReference>
<dbReference type="RefSeq" id="WP_025408425.1">
    <property type="nucleotide sequence ID" value="NZ_CP005746.1"/>
</dbReference>
<dbReference type="Pfam" id="PF13614">
    <property type="entry name" value="AAA_31"/>
    <property type="match status" value="1"/>
</dbReference>
<dbReference type="InterPro" id="IPR050678">
    <property type="entry name" value="DNA_Partitioning_ATPase"/>
</dbReference>
<sequence>MDTKETKVITVASIKGGVGKSTTSLIFATLLSQSFKVLIIDIDTQASTTSYYFKFIKESGVDLFTRNIYEVLISNLHIDSAVVKINSNLDLIPSYLTLHKFNSEAIPYKEFRLKEQLRLLSFEYDYIILDTNPSLDFTLTNALVCSDYIIVPITAEKWAVESLDLFNFFIEKLSIKAPIYLLNTKFKKNNTHRELLSILKENDNFLGTISEREDLNRKIARNDVFDLNKDYIKEYQDTLLTLMNKISMMA</sequence>
<organism evidence="2">
    <name type="scientific">Borrelia coriaceae ATCC 43381</name>
    <dbReference type="NCBI Taxonomy" id="1408429"/>
    <lineage>
        <taxon>Bacteria</taxon>
        <taxon>Pseudomonadati</taxon>
        <taxon>Spirochaetota</taxon>
        <taxon>Spirochaetia</taxon>
        <taxon>Spirochaetales</taxon>
        <taxon>Borreliaceae</taxon>
        <taxon>Borrelia</taxon>
    </lineage>
</organism>
<dbReference type="CDD" id="cd02042">
    <property type="entry name" value="ParAB_family"/>
    <property type="match status" value="1"/>
</dbReference>
<dbReference type="HOGENOM" id="CLU_037612_6_3_12"/>
<dbReference type="AlphaFoldDB" id="W5SWJ8"/>
<geneLocation type="plasmid" evidence="2 3">
    <name>unnamed</name>
</geneLocation>
<gene>
    <name evidence="2" type="ORF">BCO_0003200</name>
</gene>
<evidence type="ECO:0000259" key="1">
    <source>
        <dbReference type="Pfam" id="PF13614"/>
    </source>
</evidence>